<name>A0A069DP40_9HEMI</name>
<dbReference type="PANTHER" id="PTHR31586:SF1">
    <property type="entry name" value="CYTOCHROME C OXIDASE ASSEMBLY PROTEIN COX20, MITOCHONDRIAL"/>
    <property type="match status" value="1"/>
</dbReference>
<evidence type="ECO:0000256" key="1">
    <source>
        <dbReference type="ARBA" id="ARBA00004273"/>
    </source>
</evidence>
<evidence type="ECO:0000256" key="8">
    <source>
        <dbReference type="ARBA" id="ARBA00023136"/>
    </source>
</evidence>
<dbReference type="PANTHER" id="PTHR31586">
    <property type="entry name" value="CYTOCHROME C OXIDASE PROTEIN 20"/>
    <property type="match status" value="1"/>
</dbReference>
<proteinExistence type="evidence at transcript level"/>
<dbReference type="Pfam" id="PF12597">
    <property type="entry name" value="Cox20"/>
    <property type="match status" value="1"/>
</dbReference>
<comment type="subcellular location">
    <subcellularLocation>
        <location evidence="1">Mitochondrion inner membrane</location>
    </subcellularLocation>
</comment>
<reference evidence="10" key="1">
    <citation type="journal article" date="2015" name="J. Med. Entomol.">
        <title>A Deep Insight Into the Sialotranscriptome of the Chagas Disease Vector, Panstrongylus megistus (Hemiptera: Heteroptera).</title>
        <authorList>
            <person name="Ribeiro J.M."/>
            <person name="Schwarz A."/>
            <person name="Francischetti I.M."/>
        </authorList>
    </citation>
    <scope>NUCLEOTIDE SEQUENCE</scope>
    <source>
        <tissue evidence="10">Salivary glands</tissue>
    </source>
</reference>
<dbReference type="GO" id="GO:0005743">
    <property type="term" value="C:mitochondrial inner membrane"/>
    <property type="evidence" value="ECO:0007669"/>
    <property type="project" value="UniProtKB-SubCell"/>
</dbReference>
<evidence type="ECO:0000256" key="4">
    <source>
        <dbReference type="ARBA" id="ARBA00022692"/>
    </source>
</evidence>
<keyword evidence="5" id="KW-0999">Mitochondrion inner membrane</keyword>
<dbReference type="GO" id="GO:0033617">
    <property type="term" value="P:mitochondrial respiratory chain complex IV assembly"/>
    <property type="evidence" value="ECO:0007669"/>
    <property type="project" value="InterPro"/>
</dbReference>
<accession>A0A069DP40</accession>
<comment type="similarity">
    <text evidence="2">Belongs to the COX20 family.</text>
</comment>
<evidence type="ECO:0000256" key="9">
    <source>
        <dbReference type="SAM" id="Phobius"/>
    </source>
</evidence>
<evidence type="ECO:0000256" key="7">
    <source>
        <dbReference type="ARBA" id="ARBA00023128"/>
    </source>
</evidence>
<keyword evidence="7" id="KW-0496">Mitochondrion</keyword>
<dbReference type="InterPro" id="IPR022533">
    <property type="entry name" value="Cox20"/>
</dbReference>
<feature type="transmembrane region" description="Helical" evidence="9">
    <location>
        <begin position="28"/>
        <end position="45"/>
    </location>
</feature>
<keyword evidence="8 9" id="KW-0472">Membrane</keyword>
<protein>
    <recommendedName>
        <fullName evidence="3">Cytochrome c oxidase assembly protein COX20, mitochondrial</fullName>
    </recommendedName>
</protein>
<dbReference type="AlphaFoldDB" id="A0A069DP40"/>
<evidence type="ECO:0000313" key="10">
    <source>
        <dbReference type="EMBL" id="JAC85357.1"/>
    </source>
</evidence>
<sequence>MEKENDKPKSFSLWRKNISEIPCFRNSYLYGISSGIAAGIIYFMFTSKIRISSHIAVTVFAATTLTYWTYCRYKWETDENTVGMMKEFLRDRIAKEGTDVEKVPIYEVSSSQSPSS</sequence>
<organism evidence="10">
    <name type="scientific">Panstrongylus megistus</name>
    <dbReference type="NCBI Taxonomy" id="65343"/>
    <lineage>
        <taxon>Eukaryota</taxon>
        <taxon>Metazoa</taxon>
        <taxon>Ecdysozoa</taxon>
        <taxon>Arthropoda</taxon>
        <taxon>Hexapoda</taxon>
        <taxon>Insecta</taxon>
        <taxon>Pterygota</taxon>
        <taxon>Neoptera</taxon>
        <taxon>Paraneoptera</taxon>
        <taxon>Hemiptera</taxon>
        <taxon>Heteroptera</taxon>
        <taxon>Panheteroptera</taxon>
        <taxon>Cimicomorpha</taxon>
        <taxon>Reduviidae</taxon>
        <taxon>Triatominae</taxon>
        <taxon>Panstrongylus</taxon>
    </lineage>
</organism>
<evidence type="ECO:0000256" key="6">
    <source>
        <dbReference type="ARBA" id="ARBA00022989"/>
    </source>
</evidence>
<evidence type="ECO:0000256" key="5">
    <source>
        <dbReference type="ARBA" id="ARBA00022792"/>
    </source>
</evidence>
<feature type="transmembrane region" description="Helical" evidence="9">
    <location>
        <begin position="51"/>
        <end position="70"/>
    </location>
</feature>
<evidence type="ECO:0000256" key="3">
    <source>
        <dbReference type="ARBA" id="ARBA00017689"/>
    </source>
</evidence>
<dbReference type="PRINTS" id="PR02049">
    <property type="entry name" value="PROTEINF36A"/>
</dbReference>
<keyword evidence="6 9" id="KW-1133">Transmembrane helix</keyword>
<keyword evidence="4 9" id="KW-0812">Transmembrane</keyword>
<evidence type="ECO:0000256" key="2">
    <source>
        <dbReference type="ARBA" id="ARBA00009575"/>
    </source>
</evidence>
<dbReference type="EMBL" id="GBGD01003532">
    <property type="protein sequence ID" value="JAC85357.1"/>
    <property type="molecule type" value="mRNA"/>
</dbReference>